<dbReference type="PANTHER" id="PTHR12526">
    <property type="entry name" value="GLYCOSYLTRANSFERASE"/>
    <property type="match status" value="1"/>
</dbReference>
<proteinExistence type="predicted"/>
<dbReference type="PANTHER" id="PTHR12526:SF630">
    <property type="entry name" value="GLYCOSYLTRANSFERASE"/>
    <property type="match status" value="1"/>
</dbReference>
<dbReference type="Pfam" id="PF00534">
    <property type="entry name" value="Glycos_transf_1"/>
    <property type="match status" value="1"/>
</dbReference>
<dbReference type="InterPro" id="IPR001296">
    <property type="entry name" value="Glyco_trans_1"/>
</dbReference>
<accession>A0ABS7KT79</accession>
<dbReference type="EC" id="2.4.-.-" evidence="3"/>
<name>A0ABS7KT79_CLOSR</name>
<dbReference type="Pfam" id="PF13439">
    <property type="entry name" value="Glyco_transf_4"/>
    <property type="match status" value="1"/>
</dbReference>
<evidence type="ECO:0000259" key="2">
    <source>
        <dbReference type="Pfam" id="PF13439"/>
    </source>
</evidence>
<dbReference type="EMBL" id="JAIKTU010000001">
    <property type="protein sequence ID" value="MBY0753934.1"/>
    <property type="molecule type" value="Genomic_DNA"/>
</dbReference>
<feature type="domain" description="Glycosyl transferase family 1" evidence="1">
    <location>
        <begin position="177"/>
        <end position="334"/>
    </location>
</feature>
<keyword evidence="3" id="KW-0808">Transferase</keyword>
<dbReference type="Gene3D" id="3.40.50.2000">
    <property type="entry name" value="Glycogen Phosphorylase B"/>
    <property type="match status" value="2"/>
</dbReference>
<organism evidence="3 4">
    <name type="scientific">Clostridium sardiniense</name>
    <name type="common">Clostridium absonum</name>
    <dbReference type="NCBI Taxonomy" id="29369"/>
    <lineage>
        <taxon>Bacteria</taxon>
        <taxon>Bacillati</taxon>
        <taxon>Bacillota</taxon>
        <taxon>Clostridia</taxon>
        <taxon>Eubacteriales</taxon>
        <taxon>Clostridiaceae</taxon>
        <taxon>Clostridium</taxon>
    </lineage>
</organism>
<evidence type="ECO:0000313" key="4">
    <source>
        <dbReference type="Proteomes" id="UP001299068"/>
    </source>
</evidence>
<dbReference type="RefSeq" id="WP_221858287.1">
    <property type="nucleotide sequence ID" value="NZ_JAIKTU010000001.1"/>
</dbReference>
<feature type="domain" description="Glycosyltransferase subfamily 4-like N-terminal" evidence="2">
    <location>
        <begin position="14"/>
        <end position="168"/>
    </location>
</feature>
<sequence>MKKIVFVVPSLSGGGAERVASVLANRMADKGFLVTIVCLLKDLHTYEINDNVDVIFIKSNQKNRLKRNSEKFKNFRKILKSISPDIVIAFTYDCSIITAIATIFIKTKLIISERNDPNNDPSSKLLQKIRNIIYNLADGYVFQTEDAQRYYNNRIQRKSIIIGNPINDNLPLPYEGEREKRIVCVSRLAPQKNIYLLIDSFKAIENNLSEYKVEIYGDGPLKGELSNYINTLNLQDKVILMGYSSNIYNKIKKADIFVIPSNYEGISNSMLEALGLGIPVIATDCPIGGAKTYIDNGKNGYLVEVDNRDDLANKILKLAQDDILKRSFSKEASKIRNILNSDNIANSWISFIIKVGNIDE</sequence>
<evidence type="ECO:0000259" key="1">
    <source>
        <dbReference type="Pfam" id="PF00534"/>
    </source>
</evidence>
<dbReference type="SUPFAM" id="SSF53756">
    <property type="entry name" value="UDP-Glycosyltransferase/glycogen phosphorylase"/>
    <property type="match status" value="1"/>
</dbReference>
<comment type="caution">
    <text evidence="3">The sequence shown here is derived from an EMBL/GenBank/DDBJ whole genome shotgun (WGS) entry which is preliminary data.</text>
</comment>
<dbReference type="GO" id="GO:0016757">
    <property type="term" value="F:glycosyltransferase activity"/>
    <property type="evidence" value="ECO:0007669"/>
    <property type="project" value="UniProtKB-KW"/>
</dbReference>
<evidence type="ECO:0000313" key="3">
    <source>
        <dbReference type="EMBL" id="MBY0753934.1"/>
    </source>
</evidence>
<protein>
    <submittedName>
        <fullName evidence="3">Glycosyltransferase</fullName>
        <ecNumber evidence="3">2.4.-.-</ecNumber>
    </submittedName>
</protein>
<reference evidence="3 4" key="1">
    <citation type="journal article" date="2021" name="Cell Host Microbe">
        <title>in vivo commensal control of Clostridioides difficile virulence.</title>
        <authorList>
            <person name="Girinathan B.P."/>
            <person name="Dibenedetto N."/>
            <person name="Worley J.N."/>
            <person name="Peltier J."/>
            <person name="Arrieta-Ortiz M.L."/>
            <person name="Rupa Christinal Immanuel S."/>
            <person name="Lavin R."/>
            <person name="Delaney M.L."/>
            <person name="Cummins C."/>
            <person name="Hoffmann M."/>
            <person name="Luo Y."/>
            <person name="Gonzalez-Escalona N."/>
            <person name="Allard M."/>
            <person name="Onderdonk A.B."/>
            <person name="Gerber G.K."/>
            <person name="Sonenshein A.L."/>
            <person name="Baliga N."/>
            <person name="Dupuy B."/>
            <person name="Bry L."/>
        </authorList>
    </citation>
    <scope>NUCLEOTIDE SEQUENCE [LARGE SCALE GENOMIC DNA]</scope>
    <source>
        <strain evidence="3 4">DSM 599</strain>
    </source>
</reference>
<dbReference type="Proteomes" id="UP001299068">
    <property type="component" value="Unassembled WGS sequence"/>
</dbReference>
<keyword evidence="3" id="KW-0328">Glycosyltransferase</keyword>
<gene>
    <name evidence="3" type="ORF">K5V21_00555</name>
</gene>
<keyword evidence="4" id="KW-1185">Reference proteome</keyword>
<dbReference type="InterPro" id="IPR028098">
    <property type="entry name" value="Glyco_trans_4-like_N"/>
</dbReference>